<evidence type="ECO:0000313" key="1">
    <source>
        <dbReference type="EMBL" id="WDE98133.1"/>
    </source>
</evidence>
<accession>A0ABY7VV82</accession>
<reference evidence="1 2" key="1">
    <citation type="submission" date="2023-02" db="EMBL/GenBank/DDBJ databases">
        <title>Genome sequence of Lentisphaera profundi SAORIC-696.</title>
        <authorList>
            <person name="Kim e."/>
            <person name="Cho J.-C."/>
            <person name="Choi A."/>
            <person name="Kang I."/>
        </authorList>
    </citation>
    <scope>NUCLEOTIDE SEQUENCE [LARGE SCALE GENOMIC DNA]</scope>
    <source>
        <strain evidence="1 2">SAORIC-696</strain>
    </source>
</reference>
<organism evidence="1 2">
    <name type="scientific">Lentisphaera profundi</name>
    <dbReference type="NCBI Taxonomy" id="1658616"/>
    <lineage>
        <taxon>Bacteria</taxon>
        <taxon>Pseudomonadati</taxon>
        <taxon>Lentisphaerota</taxon>
        <taxon>Lentisphaeria</taxon>
        <taxon>Lentisphaerales</taxon>
        <taxon>Lentisphaeraceae</taxon>
        <taxon>Lentisphaera</taxon>
    </lineage>
</organism>
<dbReference type="Proteomes" id="UP001214250">
    <property type="component" value="Chromosome 2"/>
</dbReference>
<gene>
    <name evidence="1" type="ORF">PQO03_20140</name>
</gene>
<keyword evidence="2" id="KW-1185">Reference proteome</keyword>
<evidence type="ECO:0000313" key="2">
    <source>
        <dbReference type="Proteomes" id="UP001214250"/>
    </source>
</evidence>
<dbReference type="EMBL" id="CP117812">
    <property type="protein sequence ID" value="WDE98133.1"/>
    <property type="molecule type" value="Genomic_DNA"/>
</dbReference>
<protein>
    <submittedName>
        <fullName evidence="1">Uncharacterized protein</fullName>
    </submittedName>
</protein>
<dbReference type="RefSeq" id="WP_274152928.1">
    <property type="nucleotide sequence ID" value="NZ_CP117812.1"/>
</dbReference>
<proteinExistence type="predicted"/>
<name>A0ABY7VV82_9BACT</name>
<sequence length="632" mass="72075">MRSFFFFVCISFHLVAQVSLLPNGGRVDRAINDSLDVEAIYFDRVAAPYGSSFESWVGGEVFSKGVQSGAGGYKIWSEKGEYLARGEVFYRWPVESFPEQGFLEIFSDDHVVIELLNEGRHLAVGKGKLVFDLSTLPAFYENIILRFSSRRAHRALVWANVYSEFEWVRGGSVVAGVDKQKWQAVDSPGQMKLRNEKSFIYKRLYDCVDSNKLYRLDFPSDIKSIVINGHEMKYPQVLARGFLKEGQNELIYESESWLMGSDTALINFQEMLPDEAALKWLTLDGKPWLYESSLYSGLYSDSGQKLLFKGSKFDSIKLQAELVCSQEDLDKGVNLLFRKKGGAPNSFWSKGKLLVPTLMKVNGRVELIGPEGLKLKNLNLGKNTLEVQLRGQVFKPYIEKGVVKKFEIKPPAHAYQLSFEDEGVRVELASMKTESCVLYVGNKKIFDELIKKGEQAELVVDLAKGSDFEIGMPGLSPEVFVFEKKTAKPLVLDLSNLPDLSELLAYFLACDPADAYTKFNALRKNDDDLTLWTLMPDGVPLGLYLYPYFRDKLIAAKVNQQKVNWRFFQAEESPILKDRFEQRAFSEWLEVMDYELSTAASKQEKVSEFKKSREMYLLDIYQSMKSEFEWGE</sequence>